<dbReference type="EnsemblProtists" id="PYU1_T011745">
    <property type="protein sequence ID" value="PYU1_T011745"/>
    <property type="gene ID" value="PYU1_G011719"/>
</dbReference>
<organism evidence="2 3">
    <name type="scientific">Globisporangium ultimum (strain ATCC 200006 / CBS 805.95 / DAOM BR144)</name>
    <name type="common">Pythium ultimum</name>
    <dbReference type="NCBI Taxonomy" id="431595"/>
    <lineage>
        <taxon>Eukaryota</taxon>
        <taxon>Sar</taxon>
        <taxon>Stramenopiles</taxon>
        <taxon>Oomycota</taxon>
        <taxon>Peronosporomycetes</taxon>
        <taxon>Pythiales</taxon>
        <taxon>Pythiaceae</taxon>
        <taxon>Globisporangium</taxon>
    </lineage>
</organism>
<feature type="region of interest" description="Disordered" evidence="1">
    <location>
        <begin position="75"/>
        <end position="175"/>
    </location>
</feature>
<dbReference type="VEuPathDB" id="FungiDB:PYU1_G011719"/>
<dbReference type="HOGENOM" id="CLU_1520818_0_0_1"/>
<accession>K3X3E6</accession>
<evidence type="ECO:0000256" key="1">
    <source>
        <dbReference type="SAM" id="MobiDB-lite"/>
    </source>
</evidence>
<proteinExistence type="predicted"/>
<dbReference type="AlphaFoldDB" id="K3X3E6"/>
<dbReference type="OMA" id="GMATIVR"/>
<protein>
    <submittedName>
        <fullName evidence="2">Uncharacterized protein</fullName>
    </submittedName>
</protein>
<reference evidence="3" key="2">
    <citation type="submission" date="2010-04" db="EMBL/GenBank/DDBJ databases">
        <authorList>
            <person name="Buell R."/>
            <person name="Hamilton J."/>
            <person name="Hostetler J."/>
        </authorList>
    </citation>
    <scope>NUCLEOTIDE SEQUENCE [LARGE SCALE GENOMIC DNA]</scope>
    <source>
        <strain evidence="3">DAOM:BR144</strain>
    </source>
</reference>
<keyword evidence="3" id="KW-1185">Reference proteome</keyword>
<dbReference type="InParanoid" id="K3X3E6"/>
<sequence length="175" mass="19133">MAHFGAAQLPALTTSVGDLYGASSYRMGETQEYALDLDELDREELALEHMVQALVERKAPLPIGVKFHRAIEQELPGAGGGVQSGGRLALGARRGEAMQAREGIEDDDDEEDGEDEEDEMEEDEMDDDDDVFAAEEHELDDDAADSGDDPFAREEGDSLDDVSMEMDVEPPPSTW</sequence>
<evidence type="ECO:0000313" key="2">
    <source>
        <dbReference type="EnsemblProtists" id="PYU1_T011745"/>
    </source>
</evidence>
<feature type="compositionally biased region" description="Acidic residues" evidence="1">
    <location>
        <begin position="104"/>
        <end position="148"/>
    </location>
</feature>
<dbReference type="EMBL" id="GL376637">
    <property type="status" value="NOT_ANNOTATED_CDS"/>
    <property type="molecule type" value="Genomic_DNA"/>
</dbReference>
<dbReference type="eggNOG" id="ENOG502S72S">
    <property type="taxonomic scope" value="Eukaryota"/>
</dbReference>
<name>K3X3E6_GLOUD</name>
<feature type="compositionally biased region" description="Acidic residues" evidence="1">
    <location>
        <begin position="157"/>
        <end position="168"/>
    </location>
</feature>
<reference evidence="2" key="3">
    <citation type="submission" date="2015-02" db="UniProtKB">
        <authorList>
            <consortium name="EnsemblProtists"/>
        </authorList>
    </citation>
    <scope>IDENTIFICATION</scope>
    <source>
        <strain evidence="2">DAOM BR144</strain>
    </source>
</reference>
<evidence type="ECO:0000313" key="3">
    <source>
        <dbReference type="Proteomes" id="UP000019132"/>
    </source>
</evidence>
<reference evidence="3" key="1">
    <citation type="journal article" date="2010" name="Genome Biol.">
        <title>Genome sequence of the necrotrophic plant pathogen Pythium ultimum reveals original pathogenicity mechanisms and effector repertoire.</title>
        <authorList>
            <person name="Levesque C.A."/>
            <person name="Brouwer H."/>
            <person name="Cano L."/>
            <person name="Hamilton J.P."/>
            <person name="Holt C."/>
            <person name="Huitema E."/>
            <person name="Raffaele S."/>
            <person name="Robideau G.P."/>
            <person name="Thines M."/>
            <person name="Win J."/>
            <person name="Zerillo M.M."/>
            <person name="Beakes G.W."/>
            <person name="Boore J.L."/>
            <person name="Busam D."/>
            <person name="Dumas B."/>
            <person name="Ferriera S."/>
            <person name="Fuerstenberg S.I."/>
            <person name="Gachon C.M."/>
            <person name="Gaulin E."/>
            <person name="Govers F."/>
            <person name="Grenville-Briggs L."/>
            <person name="Horner N."/>
            <person name="Hostetler J."/>
            <person name="Jiang R.H."/>
            <person name="Johnson J."/>
            <person name="Krajaejun T."/>
            <person name="Lin H."/>
            <person name="Meijer H.J."/>
            <person name="Moore B."/>
            <person name="Morris P."/>
            <person name="Phuntmart V."/>
            <person name="Puiu D."/>
            <person name="Shetty J."/>
            <person name="Stajich J.E."/>
            <person name="Tripathy S."/>
            <person name="Wawra S."/>
            <person name="van West P."/>
            <person name="Whitty B.R."/>
            <person name="Coutinho P.M."/>
            <person name="Henrissat B."/>
            <person name="Martin F."/>
            <person name="Thomas P.D."/>
            <person name="Tyler B.M."/>
            <person name="De Vries R.P."/>
            <person name="Kamoun S."/>
            <person name="Yandell M."/>
            <person name="Tisserat N."/>
            <person name="Buell C.R."/>
        </authorList>
    </citation>
    <scope>NUCLEOTIDE SEQUENCE</scope>
    <source>
        <strain evidence="3">DAOM:BR144</strain>
    </source>
</reference>
<dbReference type="Proteomes" id="UP000019132">
    <property type="component" value="Unassembled WGS sequence"/>
</dbReference>